<proteinExistence type="predicted"/>
<evidence type="ECO:0000256" key="5">
    <source>
        <dbReference type="SAM" id="SignalP"/>
    </source>
</evidence>
<keyword evidence="3 5" id="KW-0732">Signal</keyword>
<evidence type="ECO:0000259" key="6">
    <source>
        <dbReference type="Pfam" id="PF01345"/>
    </source>
</evidence>
<dbReference type="RefSeq" id="WP_228254614.1">
    <property type="nucleotide sequence ID" value="NZ_CP140003.1"/>
</dbReference>
<dbReference type="SUPFAM" id="SSF117074">
    <property type="entry name" value="Hypothetical protein PA1324"/>
    <property type="match status" value="1"/>
</dbReference>
<dbReference type="InterPro" id="IPR013783">
    <property type="entry name" value="Ig-like_fold"/>
</dbReference>
<dbReference type="SUPFAM" id="SSF49464">
    <property type="entry name" value="Carboxypeptidase regulatory domain-like"/>
    <property type="match status" value="1"/>
</dbReference>
<sequence>MIKRVQPLYNHKIKLIFSSLATAMALVNHAYAVMPAAGQNITNTAYASFVQKDGLIGQAVSNTVQVTINPQYVISLTSPARQEINAGAKVIWLNTLTNHSNTQADISIDKNSVPELSNIKIYVDSNQNGEFDRSDLLVTGHLSLESGQKVDLWVVADSSSSLNDSQQVDLPLRAYVIQDPTAIADAVNGLISFLPQLTATKAVDKSSFEPKAGQSYDLTYTLSIKNTSTRNSGTKPIEVDGQTINAVVLLDELPANTTFKSAKANNSKALVLYPLGQDKFTQQIPNDKSLINTLVVAYPQALAANVTETVELVVTMNSNISRTSISNIFSVEHGLVSNIKKTLSNEVVTTVGGSSSITNNTKDYSNILATGSLTKPLYIAANSAMCNATRSSVDKVKIKVQSTKTGDIEYVQGVETGINTGIFRFSLPTQESATAQQNDQILQTVKRDQVVVSLTDCLDENGNSTNSISDVDTNVLIDPYGVVFDAKTNQPVAGATVTLLDANGKPAENVAYKLDETTGDKVAIPAKQVTNSDGEFIYPYVENGTYSLYIDTSTIAGGTHYKFTSDKTIYNNFDQRVVDASWSYGGNFTLKTGDAALNIDIPIDPVDIVTPINDKLVIKKEVVGDKTAEIGDFKDYMVTVANMGDSTLYDVNMKDTLPRGFVYVSGTTRVNGQKSNDPQGGKGPYLTLGLGTLTPKQEAKVQYRVYVGPNALSGDGINRVYAQDNKNTTSNEAQAAVKVTPGVFSPDGFVVGKVFTDCNRNGVQDAGELGVPGVRIYMEDGNFVVTDREGKYNFYGIKPITHVLKVDNTTLPNNAELVLISNRQAGDPASRFVDLKRGELHRADFAIADTAGECSQALVTQIEARRSKIDAQLDALEQTLRQDLNVDAQSSYVTDVQGQPASGCISASGASANCNIEYKKEQIKDVKTVQVEPVKTPTILDLEQELQRSESNQLAILNLNEQQVLPAQQATIQVKGALGTDIRLFVNDEQISEKRIGKKAAYQEYGVAGLDFIGVPLLAGKNTVAVRQYDSFGNLRDQQQVTVIAPDAMSQLAAQPVEQVVYANGKDVYQVVVKVLDRNGTAVATRTPITIETSVGTVQLKDLDPDKPGIQVFAEGGSLVIPVLAPLEAGSGVLRIRSGIYEQTVPVRFLAELRPMLVAGIIEGSFALNKFDPKNLSQSSTQDGFEEELNDLSSSGDGETAIRGRAALFLKGKVRGDYLLTLAYDSSKENNQRLFRDIRPDEYYPVYGDASAKGFDAQSTSKLYVRVDKGRSYAMYGDYVTRTENDEGLSLGQYSRSLTGLKSTVEGDRYQVSGFAARTNATQIVNELRAMGVSGPYSLGIDTDDILENSEKVEVIVRDRNNPGLIIAQRTLNRFSDYQVDTYTNSIYLTSPLSSIDENLNPVYLRITVESDQGGQEYTVAGVNGRYKLNDKVTVGGSYIQNDDPMDQEKIASANTVIHWNDKTKLIAEYAYSDHDALNLDQLTDVNASNSKDTSGDGTAARVELEYKNDKVDLRAYHQQADEGFRNAASSISSGRKESAVKLNARLDQFGILRVEAVRTEDSVNEGVRHGVSASIEKAINRIVSLELGARYYNESANAASASTQNVETPYDGTTVRAKLKTALPFDGSSAFLEYEQDIADSDRRVFAVGGDAQVYKNIHAYARHEFISSIGGLYELNDTQKRNTTVFGLDSEYMRDGSVFSEYRVRDGMSAREAEAAMGVRNRWQLKEGLFFNTSFEKVKVFEGENKDSLESTAATLGFEHLSNPRWKNVARIEGRWSNQSDSYLNTLGTAYKYSDEVTLLAKNVLNITDNKSADSGDRVIDRVQVGAAYRDLATNRFDSLSKIEYRYEKNETTLNDPYERNVYIMSHHMNYHPTRSVHVSGQYAVKYLDETYDLLQTSGMTQMLNSRFMYDINERWDAGVNAGVMWNSVSDGTKLMAGVEVGYLLASNLWVSGGYNFVGYQDKDLIDSDTTMDGAYFRFRFKFDENLFNKNKPSVNKALEPK</sequence>
<dbReference type="InterPro" id="IPR047589">
    <property type="entry name" value="DUF11_rpt"/>
</dbReference>
<protein>
    <recommendedName>
        <fullName evidence="10">DUF11 domain-containing protein</fullName>
    </recommendedName>
</protein>
<evidence type="ECO:0000313" key="9">
    <source>
        <dbReference type="Proteomes" id="UP000321274"/>
    </source>
</evidence>
<evidence type="ECO:0008006" key="10">
    <source>
        <dbReference type="Google" id="ProtNLM"/>
    </source>
</evidence>
<dbReference type="InterPro" id="IPR008969">
    <property type="entry name" value="CarboxyPept-like_regulatory"/>
</dbReference>
<dbReference type="InterPro" id="IPR033764">
    <property type="entry name" value="Sdr_B"/>
</dbReference>
<name>A0AAV3VUL3_ACIJO</name>
<evidence type="ECO:0000256" key="1">
    <source>
        <dbReference type="ARBA" id="ARBA00004613"/>
    </source>
</evidence>
<feature type="chain" id="PRO_5043517390" description="DUF11 domain-containing protein" evidence="5">
    <location>
        <begin position="33"/>
        <end position="2004"/>
    </location>
</feature>
<feature type="signal peptide" evidence="5">
    <location>
        <begin position="1"/>
        <end position="32"/>
    </location>
</feature>
<evidence type="ECO:0000259" key="7">
    <source>
        <dbReference type="Pfam" id="PF17210"/>
    </source>
</evidence>
<evidence type="ECO:0000256" key="3">
    <source>
        <dbReference type="ARBA" id="ARBA00022729"/>
    </source>
</evidence>
<dbReference type="EMBL" id="BJUJ01000061">
    <property type="protein sequence ID" value="GEK44821.1"/>
    <property type="molecule type" value="Genomic_DNA"/>
</dbReference>
<dbReference type="Gene3D" id="2.60.40.10">
    <property type="entry name" value="Immunoglobulins"/>
    <property type="match status" value="2"/>
</dbReference>
<organism evidence="8 9">
    <name type="scientific">Acinetobacter johnsonii</name>
    <dbReference type="NCBI Taxonomy" id="40214"/>
    <lineage>
        <taxon>Bacteria</taxon>
        <taxon>Pseudomonadati</taxon>
        <taxon>Pseudomonadota</taxon>
        <taxon>Gammaproteobacteria</taxon>
        <taxon>Moraxellales</taxon>
        <taxon>Moraxellaceae</taxon>
        <taxon>Acinetobacter</taxon>
    </lineage>
</organism>
<feature type="region of interest" description="Disordered" evidence="4">
    <location>
        <begin position="1177"/>
        <end position="1196"/>
    </location>
</feature>
<dbReference type="NCBIfam" id="TIGR01451">
    <property type="entry name" value="B_ant_repeat"/>
    <property type="match status" value="1"/>
</dbReference>
<dbReference type="Proteomes" id="UP000321274">
    <property type="component" value="Unassembled WGS sequence"/>
</dbReference>
<keyword evidence="2" id="KW-0964">Secreted</keyword>
<feature type="domain" description="SD-repeat containing protein B" evidence="7">
    <location>
        <begin position="753"/>
        <end position="808"/>
    </location>
</feature>
<evidence type="ECO:0000256" key="4">
    <source>
        <dbReference type="SAM" id="MobiDB-lite"/>
    </source>
</evidence>
<reference evidence="8 9" key="1">
    <citation type="submission" date="2019-07" db="EMBL/GenBank/DDBJ databases">
        <title>Whole genome shotgun sequence of Acinetobacter johnsonii NBRC 102197.</title>
        <authorList>
            <person name="Hosoyama A."/>
            <person name="Uohara A."/>
            <person name="Ohji S."/>
            <person name="Ichikawa N."/>
        </authorList>
    </citation>
    <scope>NUCLEOTIDE SEQUENCE [LARGE SCALE GENOMIC DNA]</scope>
    <source>
        <strain evidence="8 9">NBRC 102197</strain>
    </source>
</reference>
<comment type="caution">
    <text evidence="8">The sequence shown here is derived from an EMBL/GenBank/DDBJ whole genome shotgun (WGS) entry which is preliminary data.</text>
</comment>
<dbReference type="GO" id="GO:0005576">
    <property type="term" value="C:extracellular region"/>
    <property type="evidence" value="ECO:0007669"/>
    <property type="project" value="UniProtKB-SubCell"/>
</dbReference>
<evidence type="ECO:0000313" key="8">
    <source>
        <dbReference type="EMBL" id="GEK44821.1"/>
    </source>
</evidence>
<dbReference type="InterPro" id="IPR001434">
    <property type="entry name" value="OmcB-like_DUF11"/>
</dbReference>
<dbReference type="Pfam" id="PF01345">
    <property type="entry name" value="DUF11"/>
    <property type="match status" value="1"/>
</dbReference>
<comment type="subcellular location">
    <subcellularLocation>
        <location evidence="1">Secreted</location>
    </subcellularLocation>
</comment>
<accession>A0AAV3VUL3</accession>
<feature type="domain" description="DUF11" evidence="6">
    <location>
        <begin position="616"/>
        <end position="736"/>
    </location>
</feature>
<gene>
    <name evidence="8" type="ORF">AJO04nite_20790</name>
</gene>
<evidence type="ECO:0000256" key="2">
    <source>
        <dbReference type="ARBA" id="ARBA00022525"/>
    </source>
</evidence>
<dbReference type="Pfam" id="PF17210">
    <property type="entry name" value="SdrD_B"/>
    <property type="match status" value="1"/>
</dbReference>